<dbReference type="InterPro" id="IPR000843">
    <property type="entry name" value="HTH_LacI"/>
</dbReference>
<dbReference type="CDD" id="cd06279">
    <property type="entry name" value="PBP1_LacI-like"/>
    <property type="match status" value="1"/>
</dbReference>
<dbReference type="SMART" id="SM00354">
    <property type="entry name" value="HTH_LACI"/>
    <property type="match status" value="1"/>
</dbReference>
<evidence type="ECO:0000256" key="2">
    <source>
        <dbReference type="ARBA" id="ARBA00023125"/>
    </source>
</evidence>
<dbReference type="Gene3D" id="3.40.50.2300">
    <property type="match status" value="2"/>
</dbReference>
<dbReference type="InterPro" id="IPR046335">
    <property type="entry name" value="LacI/GalR-like_sensor"/>
</dbReference>
<dbReference type="InterPro" id="IPR028082">
    <property type="entry name" value="Peripla_BP_I"/>
</dbReference>
<dbReference type="PANTHER" id="PTHR30146:SF138">
    <property type="entry name" value="TRANSCRIPTIONAL REGULATORY PROTEIN"/>
    <property type="match status" value="1"/>
</dbReference>
<keyword evidence="3" id="KW-0804">Transcription</keyword>
<dbReference type="CDD" id="cd01392">
    <property type="entry name" value="HTH_LacI"/>
    <property type="match status" value="1"/>
</dbReference>
<dbReference type="InterPro" id="IPR010982">
    <property type="entry name" value="Lambda_DNA-bd_dom_sf"/>
</dbReference>
<gene>
    <name evidence="5" type="ORF">DAETH_02090</name>
</gene>
<name>A0ABM8A910_9DEIO</name>
<keyword evidence="2" id="KW-0238">DNA-binding</keyword>
<dbReference type="PROSITE" id="PS50932">
    <property type="entry name" value="HTH_LACI_2"/>
    <property type="match status" value="1"/>
</dbReference>
<keyword evidence="1" id="KW-0805">Transcription regulation</keyword>
<dbReference type="Pfam" id="PF00356">
    <property type="entry name" value="LacI"/>
    <property type="match status" value="1"/>
</dbReference>
<dbReference type="SUPFAM" id="SSF47413">
    <property type="entry name" value="lambda repressor-like DNA-binding domains"/>
    <property type="match status" value="1"/>
</dbReference>
<dbReference type="EMBL" id="AP026560">
    <property type="protein sequence ID" value="BDP40240.1"/>
    <property type="molecule type" value="Genomic_DNA"/>
</dbReference>
<organism evidence="5 6">
    <name type="scientific">Deinococcus aetherius</name>
    <dbReference type="NCBI Taxonomy" id="200252"/>
    <lineage>
        <taxon>Bacteria</taxon>
        <taxon>Thermotogati</taxon>
        <taxon>Deinococcota</taxon>
        <taxon>Deinococci</taxon>
        <taxon>Deinococcales</taxon>
        <taxon>Deinococcaceae</taxon>
        <taxon>Deinococcus</taxon>
    </lineage>
</organism>
<evidence type="ECO:0000313" key="6">
    <source>
        <dbReference type="Proteomes" id="UP001064971"/>
    </source>
</evidence>
<evidence type="ECO:0000256" key="1">
    <source>
        <dbReference type="ARBA" id="ARBA00023015"/>
    </source>
</evidence>
<sequence length="360" mass="37423">MPPAKPSPGRRVTLRDVAARLGVSLATVSNAYNRPDQLSPELRERVLGAARELGYGGPDPLARSLRRGRTNVIGVVYDAPLEYAFADPAAALFLGAVAHTLQERGLSLLLLASPHGTRPVQTASVDGFVVYCAAGGGELLGAVLGRGLPTVLMDQAPQPGTSRVGIDDAGGAREAARHLTGLGHRHLGVLSLELSPERRGGPVPPEREAHVVYETTATRLWAYREAAGGAGARLFVSEAAQNTPDQGERLARDLLAAHPEVTGLLCMSDVLAQGGLRAAQALGRRVPEDLSLVGFDDLPSSAALNLSTVWQPTTGKGARVGEAILALLDGDGPEDVTLPTRLVVRGTTAGVLEGAGSGER</sequence>
<dbReference type="Gene3D" id="1.10.260.40">
    <property type="entry name" value="lambda repressor-like DNA-binding domains"/>
    <property type="match status" value="1"/>
</dbReference>
<protein>
    <submittedName>
        <fullName evidence="5">Transcriptional regulator</fullName>
    </submittedName>
</protein>
<dbReference type="SUPFAM" id="SSF53822">
    <property type="entry name" value="Periplasmic binding protein-like I"/>
    <property type="match status" value="1"/>
</dbReference>
<evidence type="ECO:0000259" key="4">
    <source>
        <dbReference type="PROSITE" id="PS50932"/>
    </source>
</evidence>
<proteinExistence type="predicted"/>
<reference evidence="5" key="1">
    <citation type="submission" date="2022-07" db="EMBL/GenBank/DDBJ databases">
        <title>Complete Genome Sequence of the Radioresistant Bacterium Deinococcus aetherius ST0316, Isolated from the Air Dust collected in Lower Stratosphere above Japan.</title>
        <authorList>
            <person name="Satoh K."/>
            <person name="Hagiwara K."/>
            <person name="Katsumata K."/>
            <person name="Kubo A."/>
            <person name="Yokobori S."/>
            <person name="Yamagishi A."/>
            <person name="Oono Y."/>
            <person name="Narumi I."/>
        </authorList>
    </citation>
    <scope>NUCLEOTIDE SEQUENCE</scope>
    <source>
        <strain evidence="5">ST0316</strain>
    </source>
</reference>
<keyword evidence="6" id="KW-1185">Reference proteome</keyword>
<dbReference type="RefSeq" id="WP_264776113.1">
    <property type="nucleotide sequence ID" value="NZ_AP026560.1"/>
</dbReference>
<evidence type="ECO:0000313" key="5">
    <source>
        <dbReference type="EMBL" id="BDP40240.1"/>
    </source>
</evidence>
<dbReference type="PANTHER" id="PTHR30146">
    <property type="entry name" value="LACI-RELATED TRANSCRIPTIONAL REPRESSOR"/>
    <property type="match status" value="1"/>
</dbReference>
<dbReference type="Pfam" id="PF13377">
    <property type="entry name" value="Peripla_BP_3"/>
    <property type="match status" value="1"/>
</dbReference>
<accession>A0ABM8A910</accession>
<evidence type="ECO:0000256" key="3">
    <source>
        <dbReference type="ARBA" id="ARBA00023163"/>
    </source>
</evidence>
<dbReference type="Proteomes" id="UP001064971">
    <property type="component" value="Chromosome"/>
</dbReference>
<feature type="domain" description="HTH lacI-type" evidence="4">
    <location>
        <begin position="12"/>
        <end position="67"/>
    </location>
</feature>